<keyword evidence="4" id="KW-0812">Transmembrane</keyword>
<evidence type="ECO:0000313" key="7">
    <source>
        <dbReference type="EMBL" id="USR80025.1"/>
    </source>
</evidence>
<feature type="transmembrane region" description="Helical" evidence="4">
    <location>
        <begin position="42"/>
        <end position="61"/>
    </location>
</feature>
<dbReference type="PANTHER" id="PTHR30627:SF1">
    <property type="entry name" value="PEPTIDOGLYCAN D,D-TRANSPEPTIDASE FTSI"/>
    <property type="match status" value="1"/>
</dbReference>
<dbReference type="SUPFAM" id="SSF56601">
    <property type="entry name" value="beta-lactamase/transpeptidase-like"/>
    <property type="match status" value="1"/>
</dbReference>
<dbReference type="Gene3D" id="3.90.1310.10">
    <property type="entry name" value="Penicillin-binding protein 2a (Domain 2)"/>
    <property type="match status" value="1"/>
</dbReference>
<sequence>MDDRLETDSVSLTQRLLKNYRAGMGQGQGSGVAGRKFTNKRLSVTLVIVIVVALVLVLRLFQLQVLSAPQLARTARELRTQSITLEAKRGDIVDGKGNILATSVERYNVRVNQVEIAAYNEYNDDDELIGTGAAAAAKKIAPILQMDEAELGGIFLGGAEKNQWTLVKRDISPDTWREISALGIHGVYPERYMQRFYPNGNVAGNILGYTGVTAEDDTLAGRAGIEASYNTLLSGKNGELSVEVGPYGTVFPQAPKKEVPAVDGGKVQLTINRDLQLATQEALDAATERTNAEWGAAVVVEIGTGRILALGDSSSPDPSNLNDVKPGDWNSRAVQAVVEPGSTGKIITLSSALEAGAVSPTSTFVVPDQITMPNGQAFSDNDNHATETMTTAGIIGKSYNTGLIQIGDLVPDSYRYEMLEQFGIGHKTGVELPGEVDGFLKHHSEWDDRTRYTTMIGQSWAASTIQLGQMISIIGNDGVRVPLHIVDGVYDGEGVFEPTVIDASEQVVSAETARAANSILQGVTRSDSTGELARIPGYNVAGKTGTAEVPDENGNLTKRVGTFVGLVPAEKPQVAIAVVMYNPSGPGYGSVTAAPVFSEIGKFAMRSLGVAPSVEPLVKYPWNLSEM</sequence>
<evidence type="ECO:0000259" key="6">
    <source>
        <dbReference type="Pfam" id="PF03717"/>
    </source>
</evidence>
<dbReference type="Gene3D" id="3.40.710.10">
    <property type="entry name" value="DD-peptidase/beta-lactamase superfamily"/>
    <property type="match status" value="1"/>
</dbReference>
<feature type="domain" description="Penicillin-binding protein transpeptidase" evidence="5">
    <location>
        <begin position="295"/>
        <end position="600"/>
    </location>
</feature>
<evidence type="ECO:0000313" key="8">
    <source>
        <dbReference type="Proteomes" id="UP001056109"/>
    </source>
</evidence>
<gene>
    <name evidence="7" type="ORF">NG665_03355</name>
</gene>
<name>A0ABY5AJJ1_9ACTO</name>
<dbReference type="RefSeq" id="WP_252673875.1">
    <property type="nucleotide sequence ID" value="NZ_CP099547.1"/>
</dbReference>
<proteinExistence type="inferred from homology"/>
<dbReference type="InterPro" id="IPR036138">
    <property type="entry name" value="PBP_dimer_sf"/>
</dbReference>
<dbReference type="InterPro" id="IPR050515">
    <property type="entry name" value="Beta-lactam/transpept"/>
</dbReference>
<dbReference type="SUPFAM" id="SSF56519">
    <property type="entry name" value="Penicillin binding protein dimerisation domain"/>
    <property type="match status" value="1"/>
</dbReference>
<comment type="subcellular location">
    <subcellularLocation>
        <location evidence="1">Membrane</location>
    </subcellularLocation>
</comment>
<evidence type="ECO:0000256" key="4">
    <source>
        <dbReference type="SAM" id="Phobius"/>
    </source>
</evidence>
<evidence type="ECO:0000256" key="2">
    <source>
        <dbReference type="ARBA" id="ARBA00007171"/>
    </source>
</evidence>
<keyword evidence="4" id="KW-1133">Transmembrane helix</keyword>
<dbReference type="InterPro" id="IPR001460">
    <property type="entry name" value="PCN-bd_Tpept"/>
</dbReference>
<keyword evidence="3 4" id="KW-0472">Membrane</keyword>
<feature type="domain" description="Penicillin-binding protein dimerisation" evidence="6">
    <location>
        <begin position="85"/>
        <end position="250"/>
    </location>
</feature>
<evidence type="ECO:0000259" key="5">
    <source>
        <dbReference type="Pfam" id="PF00905"/>
    </source>
</evidence>
<dbReference type="Pfam" id="PF00905">
    <property type="entry name" value="Transpeptidase"/>
    <property type="match status" value="1"/>
</dbReference>
<organism evidence="7 8">
    <name type="scientific">Arcanobacterium pinnipediorum</name>
    <dbReference type="NCBI Taxonomy" id="1503041"/>
    <lineage>
        <taxon>Bacteria</taxon>
        <taxon>Bacillati</taxon>
        <taxon>Actinomycetota</taxon>
        <taxon>Actinomycetes</taxon>
        <taxon>Actinomycetales</taxon>
        <taxon>Actinomycetaceae</taxon>
        <taxon>Arcanobacterium</taxon>
    </lineage>
</organism>
<comment type="similarity">
    <text evidence="2">Belongs to the transpeptidase family.</text>
</comment>
<dbReference type="InterPro" id="IPR005311">
    <property type="entry name" value="PBP_dimer"/>
</dbReference>
<evidence type="ECO:0000256" key="1">
    <source>
        <dbReference type="ARBA" id="ARBA00004370"/>
    </source>
</evidence>
<accession>A0ABY5AJJ1</accession>
<dbReference type="EMBL" id="CP099547">
    <property type="protein sequence ID" value="USR80025.1"/>
    <property type="molecule type" value="Genomic_DNA"/>
</dbReference>
<dbReference type="Pfam" id="PF03717">
    <property type="entry name" value="PBP_dimer"/>
    <property type="match status" value="1"/>
</dbReference>
<dbReference type="Proteomes" id="UP001056109">
    <property type="component" value="Chromosome"/>
</dbReference>
<evidence type="ECO:0000256" key="3">
    <source>
        <dbReference type="ARBA" id="ARBA00023136"/>
    </source>
</evidence>
<dbReference type="InterPro" id="IPR012338">
    <property type="entry name" value="Beta-lactam/transpept-like"/>
</dbReference>
<dbReference type="Gene3D" id="3.30.450.330">
    <property type="match status" value="1"/>
</dbReference>
<keyword evidence="8" id="KW-1185">Reference proteome</keyword>
<reference evidence="7" key="1">
    <citation type="submission" date="2022-06" db="EMBL/GenBank/DDBJ databases">
        <title>Complete Genome Sequence of Arcanobacterium pinnipediorum strain DSM 28752 isolated from a harbour seal.</title>
        <authorList>
            <person name="Borowiak M."/>
            <person name="Kreitlow A."/>
            <person name="Alssahen M."/>
            <person name="Malorny B."/>
            <person name="Laemmler C."/>
            <person name="Prenger-Berninghoff E."/>
            <person name="Siebert U."/>
            <person name="Ploetz M."/>
            <person name="Abdulmawjood A."/>
        </authorList>
    </citation>
    <scope>NUCLEOTIDE SEQUENCE</scope>
    <source>
        <strain evidence="7">DSM 28752</strain>
    </source>
</reference>
<protein>
    <submittedName>
        <fullName evidence="7">Penicillin-binding protein 2</fullName>
    </submittedName>
</protein>
<dbReference type="PANTHER" id="PTHR30627">
    <property type="entry name" value="PEPTIDOGLYCAN D,D-TRANSPEPTIDASE"/>
    <property type="match status" value="1"/>
</dbReference>